<dbReference type="GO" id="GO:0005886">
    <property type="term" value="C:plasma membrane"/>
    <property type="evidence" value="ECO:0007669"/>
    <property type="project" value="UniProtKB-SubCell"/>
</dbReference>
<sequence length="133" mass="14281">MRLAAETSSVRKPEPTIALINVVFLMLVFFLIAGTLSPPLDRDVTLVKAADLQGREPPDALVIHADGTISYRGEPVEPADALSVAGETLEQGDTVVRLVPDRDLPAVRLVEIGNALRDAGASRVFIVAERNLE</sequence>
<keyword evidence="3" id="KW-1003">Cell membrane</keyword>
<dbReference type="Proteomes" id="UP000509367">
    <property type="component" value="Chromosome"/>
</dbReference>
<dbReference type="KEGG" id="orm:HTY61_18950"/>
<keyword evidence="6 8" id="KW-0472">Membrane</keyword>
<evidence type="ECO:0000313" key="10">
    <source>
        <dbReference type="Proteomes" id="UP000509367"/>
    </source>
</evidence>
<dbReference type="InterPro" id="IPR003400">
    <property type="entry name" value="ExbD"/>
</dbReference>
<evidence type="ECO:0000256" key="6">
    <source>
        <dbReference type="ARBA" id="ARBA00023136"/>
    </source>
</evidence>
<dbReference type="RefSeq" id="WP_175278271.1">
    <property type="nucleotide sequence ID" value="NZ_CP054836.1"/>
</dbReference>
<evidence type="ECO:0000256" key="4">
    <source>
        <dbReference type="ARBA" id="ARBA00022692"/>
    </source>
</evidence>
<reference evidence="9 10" key="1">
    <citation type="submission" date="2020-06" db="EMBL/GenBank/DDBJ databases">
        <title>Oricola thermophila sp. nov. isolated from a tidal sediments.</title>
        <authorList>
            <person name="Kwon K.K."/>
            <person name="Yang S.-H."/>
            <person name="Park M.-J."/>
        </authorList>
    </citation>
    <scope>NUCLEOTIDE SEQUENCE [LARGE SCALE GENOMIC DNA]</scope>
    <source>
        <strain evidence="9 10">MEBiC13590</strain>
    </source>
</reference>
<feature type="transmembrane region" description="Helical" evidence="8">
    <location>
        <begin position="16"/>
        <end position="36"/>
    </location>
</feature>
<keyword evidence="10" id="KW-1185">Reference proteome</keyword>
<evidence type="ECO:0000256" key="2">
    <source>
        <dbReference type="ARBA" id="ARBA00005811"/>
    </source>
</evidence>
<evidence type="ECO:0000256" key="3">
    <source>
        <dbReference type="ARBA" id="ARBA00022475"/>
    </source>
</evidence>
<evidence type="ECO:0000256" key="5">
    <source>
        <dbReference type="ARBA" id="ARBA00022989"/>
    </source>
</evidence>
<dbReference type="Pfam" id="PF02472">
    <property type="entry name" value="ExbD"/>
    <property type="match status" value="1"/>
</dbReference>
<dbReference type="GO" id="GO:0022857">
    <property type="term" value="F:transmembrane transporter activity"/>
    <property type="evidence" value="ECO:0007669"/>
    <property type="project" value="InterPro"/>
</dbReference>
<keyword evidence="7" id="KW-0653">Protein transport</keyword>
<dbReference type="EMBL" id="CP054836">
    <property type="protein sequence ID" value="QKV20380.1"/>
    <property type="molecule type" value="Genomic_DNA"/>
</dbReference>
<proteinExistence type="inferred from homology"/>
<keyword evidence="5 8" id="KW-1133">Transmembrane helix</keyword>
<evidence type="ECO:0000256" key="1">
    <source>
        <dbReference type="ARBA" id="ARBA00004162"/>
    </source>
</evidence>
<keyword evidence="7" id="KW-0813">Transport</keyword>
<accession>A0A6N1VHK9</accession>
<name>A0A6N1VHK9_9HYPH</name>
<protein>
    <submittedName>
        <fullName evidence="9">Biopolymer transporter ExbD</fullName>
    </submittedName>
</protein>
<evidence type="ECO:0000256" key="7">
    <source>
        <dbReference type="RuleBase" id="RU003879"/>
    </source>
</evidence>
<evidence type="ECO:0000313" key="9">
    <source>
        <dbReference type="EMBL" id="QKV20380.1"/>
    </source>
</evidence>
<comment type="subcellular location">
    <subcellularLocation>
        <location evidence="1">Cell membrane</location>
        <topology evidence="1">Single-pass membrane protein</topology>
    </subcellularLocation>
    <subcellularLocation>
        <location evidence="7">Cell membrane</location>
        <topology evidence="7">Single-pass type II membrane protein</topology>
    </subcellularLocation>
</comment>
<comment type="similarity">
    <text evidence="2 7">Belongs to the ExbD/TolR family.</text>
</comment>
<gene>
    <name evidence="9" type="ORF">HTY61_18950</name>
</gene>
<evidence type="ECO:0000256" key="8">
    <source>
        <dbReference type="SAM" id="Phobius"/>
    </source>
</evidence>
<organism evidence="9 10">
    <name type="scientific">Oricola thermophila</name>
    <dbReference type="NCBI Taxonomy" id="2742145"/>
    <lineage>
        <taxon>Bacteria</taxon>
        <taxon>Pseudomonadati</taxon>
        <taxon>Pseudomonadota</taxon>
        <taxon>Alphaproteobacteria</taxon>
        <taxon>Hyphomicrobiales</taxon>
        <taxon>Ahrensiaceae</taxon>
        <taxon>Oricola</taxon>
    </lineage>
</organism>
<keyword evidence="4 7" id="KW-0812">Transmembrane</keyword>
<dbReference type="AlphaFoldDB" id="A0A6N1VHK9"/>
<dbReference type="GO" id="GO:0015031">
    <property type="term" value="P:protein transport"/>
    <property type="evidence" value="ECO:0007669"/>
    <property type="project" value="UniProtKB-KW"/>
</dbReference>